<reference evidence="2" key="1">
    <citation type="submission" date="2018-06" db="EMBL/GenBank/DDBJ databases">
        <authorList>
            <person name="Zhirakovskaya E."/>
        </authorList>
    </citation>
    <scope>NUCLEOTIDE SEQUENCE</scope>
</reference>
<evidence type="ECO:0000313" key="2">
    <source>
        <dbReference type="EMBL" id="VAW92283.1"/>
    </source>
</evidence>
<dbReference type="GO" id="GO:0006935">
    <property type="term" value="P:chemotaxis"/>
    <property type="evidence" value="ECO:0007669"/>
    <property type="project" value="InterPro"/>
</dbReference>
<organism evidence="2">
    <name type="scientific">hydrothermal vent metagenome</name>
    <dbReference type="NCBI Taxonomy" id="652676"/>
    <lineage>
        <taxon>unclassified sequences</taxon>
        <taxon>metagenomes</taxon>
        <taxon>ecological metagenomes</taxon>
    </lineage>
</organism>
<accession>A0A3B0ZW16</accession>
<sequence>MANITTIDSRISEGMAGLHAKKLDTVHCLFIPLQEELLLLPNSNIAEVVSYEEPTPFDDAPPWLLGRVPWRERLIPLLSFGVISGKKKKAKVTKNSRIVVLNTLNGNSELPYIAIIAQGIPHLETLNENKIIDAEDQASDDRYSILRHVIIDDKQAVIPDVDDIEMRLLRLHG</sequence>
<name>A0A3B0ZW16_9ZZZZ</name>
<dbReference type="EMBL" id="UOFS01000012">
    <property type="protein sequence ID" value="VAW92283.1"/>
    <property type="molecule type" value="Genomic_DNA"/>
</dbReference>
<dbReference type="SMART" id="SM00260">
    <property type="entry name" value="CheW"/>
    <property type="match status" value="1"/>
</dbReference>
<dbReference type="Gene3D" id="2.30.30.40">
    <property type="entry name" value="SH3 Domains"/>
    <property type="match status" value="1"/>
</dbReference>
<dbReference type="AlphaFoldDB" id="A0A3B0ZW16"/>
<dbReference type="PROSITE" id="PS50851">
    <property type="entry name" value="CHEW"/>
    <property type="match status" value="1"/>
</dbReference>
<dbReference type="InterPro" id="IPR002545">
    <property type="entry name" value="CheW-lke_dom"/>
</dbReference>
<dbReference type="InterPro" id="IPR036061">
    <property type="entry name" value="CheW-like_dom_sf"/>
</dbReference>
<gene>
    <name evidence="2" type="ORF">MNBD_GAMMA22-322</name>
</gene>
<feature type="domain" description="CheW-like" evidence="1">
    <location>
        <begin position="25"/>
        <end position="170"/>
    </location>
</feature>
<protein>
    <recommendedName>
        <fullName evidence="1">CheW-like domain-containing protein</fullName>
    </recommendedName>
</protein>
<dbReference type="Pfam" id="PF01584">
    <property type="entry name" value="CheW"/>
    <property type="match status" value="1"/>
</dbReference>
<dbReference type="Gene3D" id="2.40.50.180">
    <property type="entry name" value="CheA-289, Domain 4"/>
    <property type="match status" value="1"/>
</dbReference>
<dbReference type="GO" id="GO:0007165">
    <property type="term" value="P:signal transduction"/>
    <property type="evidence" value="ECO:0007669"/>
    <property type="project" value="InterPro"/>
</dbReference>
<proteinExistence type="predicted"/>
<evidence type="ECO:0000259" key="1">
    <source>
        <dbReference type="PROSITE" id="PS50851"/>
    </source>
</evidence>
<dbReference type="SUPFAM" id="SSF50341">
    <property type="entry name" value="CheW-like"/>
    <property type="match status" value="1"/>
</dbReference>